<evidence type="ECO:0000256" key="1">
    <source>
        <dbReference type="SAM" id="MobiDB-lite"/>
    </source>
</evidence>
<feature type="compositionally biased region" description="Basic residues" evidence="1">
    <location>
        <begin position="12"/>
        <end position="21"/>
    </location>
</feature>
<dbReference type="STRING" id="3750.A0A498JDP7"/>
<dbReference type="Pfam" id="PF05678">
    <property type="entry name" value="VQ"/>
    <property type="match status" value="1"/>
</dbReference>
<dbReference type="InterPro" id="IPR008889">
    <property type="entry name" value="VQ"/>
</dbReference>
<feature type="region of interest" description="Disordered" evidence="1">
    <location>
        <begin position="1"/>
        <end position="21"/>
    </location>
</feature>
<protein>
    <recommendedName>
        <fullName evidence="2">VQ domain-containing protein</fullName>
    </recommendedName>
</protein>
<keyword evidence="4" id="KW-1185">Reference proteome</keyword>
<evidence type="ECO:0000313" key="4">
    <source>
        <dbReference type="Proteomes" id="UP000290289"/>
    </source>
</evidence>
<dbReference type="InterPro" id="IPR039335">
    <property type="entry name" value="SIB1/2"/>
</dbReference>
<comment type="caution">
    <text evidence="3">The sequence shown here is derived from an EMBL/GenBank/DDBJ whole genome shotgun (WGS) entry which is preliminary data.</text>
</comment>
<reference evidence="3 4" key="1">
    <citation type="submission" date="2018-10" db="EMBL/GenBank/DDBJ databases">
        <title>A high-quality apple genome assembly.</title>
        <authorList>
            <person name="Hu J."/>
        </authorList>
    </citation>
    <scope>NUCLEOTIDE SEQUENCE [LARGE SCALE GENOMIC DNA]</scope>
    <source>
        <strain evidence="4">cv. HFTH1</strain>
        <tissue evidence="3">Young leaf</tissue>
    </source>
</reference>
<evidence type="ECO:0000313" key="3">
    <source>
        <dbReference type="EMBL" id="RXH93818.1"/>
    </source>
</evidence>
<name>A0A498JDP7_MALDO</name>
<gene>
    <name evidence="3" type="ORF">DVH24_015885</name>
</gene>
<organism evidence="3 4">
    <name type="scientific">Malus domestica</name>
    <name type="common">Apple</name>
    <name type="synonym">Pyrus malus</name>
    <dbReference type="NCBI Taxonomy" id="3750"/>
    <lineage>
        <taxon>Eukaryota</taxon>
        <taxon>Viridiplantae</taxon>
        <taxon>Streptophyta</taxon>
        <taxon>Embryophyta</taxon>
        <taxon>Tracheophyta</taxon>
        <taxon>Spermatophyta</taxon>
        <taxon>Magnoliopsida</taxon>
        <taxon>eudicotyledons</taxon>
        <taxon>Gunneridae</taxon>
        <taxon>Pentapetalae</taxon>
        <taxon>rosids</taxon>
        <taxon>fabids</taxon>
        <taxon>Rosales</taxon>
        <taxon>Rosaceae</taxon>
        <taxon>Amygdaloideae</taxon>
        <taxon>Maleae</taxon>
        <taxon>Malus</taxon>
    </lineage>
</organism>
<proteinExistence type="predicted"/>
<accession>A0A498JDP7</accession>
<sequence>MDVLGVNVKSPKQSKRSRSKGGVKVVYISSPMKVNTSASEFRALVQELTGRHSDAERFMETNNSGQHHQQNVHEDSREQKLKVVDDYVLLPQLPFPNSFYEFPNCASDSLFEPFSGQFELDVLRSYDQI</sequence>
<dbReference type="AlphaFoldDB" id="A0A498JDP7"/>
<dbReference type="EMBL" id="RDQH01000333">
    <property type="protein sequence ID" value="RXH93818.1"/>
    <property type="molecule type" value="Genomic_DNA"/>
</dbReference>
<dbReference type="Proteomes" id="UP000290289">
    <property type="component" value="Chromosome 7"/>
</dbReference>
<evidence type="ECO:0000259" key="2">
    <source>
        <dbReference type="Pfam" id="PF05678"/>
    </source>
</evidence>
<feature type="domain" description="VQ" evidence="2">
    <location>
        <begin position="28"/>
        <end position="54"/>
    </location>
</feature>
<dbReference type="PANTHER" id="PTHR33624:SF17">
    <property type="entry name" value="OS07G0687400 PROTEIN"/>
    <property type="match status" value="1"/>
</dbReference>
<dbReference type="PANTHER" id="PTHR33624">
    <property type="entry name" value="SIGMA FACTOR BINDING PROTEIN 1, CHLOROPLASTIC"/>
    <property type="match status" value="1"/>
</dbReference>